<organism evidence="1 2">
    <name type="scientific">Handroanthus impetiginosus</name>
    <dbReference type="NCBI Taxonomy" id="429701"/>
    <lineage>
        <taxon>Eukaryota</taxon>
        <taxon>Viridiplantae</taxon>
        <taxon>Streptophyta</taxon>
        <taxon>Embryophyta</taxon>
        <taxon>Tracheophyta</taxon>
        <taxon>Spermatophyta</taxon>
        <taxon>Magnoliopsida</taxon>
        <taxon>eudicotyledons</taxon>
        <taxon>Gunneridae</taxon>
        <taxon>Pentapetalae</taxon>
        <taxon>asterids</taxon>
        <taxon>lamiids</taxon>
        <taxon>Lamiales</taxon>
        <taxon>Bignoniaceae</taxon>
        <taxon>Crescentiina</taxon>
        <taxon>Tabebuia alliance</taxon>
        <taxon>Handroanthus</taxon>
    </lineage>
</organism>
<dbReference type="Proteomes" id="UP000231279">
    <property type="component" value="Unassembled WGS sequence"/>
</dbReference>
<evidence type="ECO:0000313" key="1">
    <source>
        <dbReference type="EMBL" id="PIN08475.1"/>
    </source>
</evidence>
<sequence>MSSIIKPLITFLHSLKNNIPGDSVMAHVLALVALHNNTSLHALIMSAAKMILCR</sequence>
<keyword evidence="2" id="KW-1185">Reference proteome</keyword>
<comment type="caution">
    <text evidence="1">The sequence shown here is derived from an EMBL/GenBank/DDBJ whole genome shotgun (WGS) entry which is preliminary data.</text>
</comment>
<dbReference type="AlphaFoldDB" id="A0A2G9GTD3"/>
<protein>
    <submittedName>
        <fullName evidence="1">Uncharacterized protein</fullName>
    </submittedName>
</protein>
<reference evidence="2" key="1">
    <citation type="journal article" date="2018" name="Gigascience">
        <title>Genome assembly of the Pink Ipe (Handroanthus impetiginosus, Bignoniaceae), a highly valued, ecologically keystone Neotropical timber forest tree.</title>
        <authorList>
            <person name="Silva-Junior O.B."/>
            <person name="Grattapaglia D."/>
            <person name="Novaes E."/>
            <person name="Collevatti R.G."/>
        </authorList>
    </citation>
    <scope>NUCLEOTIDE SEQUENCE [LARGE SCALE GENOMIC DNA]</scope>
    <source>
        <strain evidence="2">cv. UFG-1</strain>
    </source>
</reference>
<proteinExistence type="predicted"/>
<evidence type="ECO:0000313" key="2">
    <source>
        <dbReference type="Proteomes" id="UP000231279"/>
    </source>
</evidence>
<gene>
    <name evidence="1" type="ORF">CDL12_18949</name>
</gene>
<dbReference type="EMBL" id="NKXS01003798">
    <property type="protein sequence ID" value="PIN08475.1"/>
    <property type="molecule type" value="Genomic_DNA"/>
</dbReference>
<name>A0A2G9GTD3_9LAMI</name>
<accession>A0A2G9GTD3</accession>